<organism evidence="1">
    <name type="scientific">Tanacetum cinerariifolium</name>
    <name type="common">Dalmatian daisy</name>
    <name type="synonym">Chrysanthemum cinerariifolium</name>
    <dbReference type="NCBI Taxonomy" id="118510"/>
    <lineage>
        <taxon>Eukaryota</taxon>
        <taxon>Viridiplantae</taxon>
        <taxon>Streptophyta</taxon>
        <taxon>Embryophyta</taxon>
        <taxon>Tracheophyta</taxon>
        <taxon>Spermatophyta</taxon>
        <taxon>Magnoliopsida</taxon>
        <taxon>eudicotyledons</taxon>
        <taxon>Gunneridae</taxon>
        <taxon>Pentapetalae</taxon>
        <taxon>asterids</taxon>
        <taxon>campanulids</taxon>
        <taxon>Asterales</taxon>
        <taxon>Asteraceae</taxon>
        <taxon>Asteroideae</taxon>
        <taxon>Anthemideae</taxon>
        <taxon>Anthemidinae</taxon>
        <taxon>Tanacetum</taxon>
    </lineage>
</organism>
<feature type="non-terminal residue" evidence="1">
    <location>
        <position position="1"/>
    </location>
</feature>
<name>A0A699XME2_TANCI</name>
<reference evidence="1" key="1">
    <citation type="journal article" date="2019" name="Sci. Rep.">
        <title>Draft genome of Tanacetum cinerariifolium, the natural source of mosquito coil.</title>
        <authorList>
            <person name="Yamashiro T."/>
            <person name="Shiraishi A."/>
            <person name="Satake H."/>
            <person name="Nakayama K."/>
        </authorList>
    </citation>
    <scope>NUCLEOTIDE SEQUENCE</scope>
</reference>
<proteinExistence type="predicted"/>
<protein>
    <submittedName>
        <fullName evidence="1">Uncharacterized protein</fullName>
    </submittedName>
</protein>
<dbReference type="AlphaFoldDB" id="A0A699XME2"/>
<sequence length="76" mass="8047">ALVLSAARRRYSGVAADASNQQPLVFGRLLRATCRAQCSTASATITRRRALSLPDAKTSATLCASPRYPAWLGPDA</sequence>
<evidence type="ECO:0000313" key="1">
    <source>
        <dbReference type="EMBL" id="GFD61192.1"/>
    </source>
</evidence>
<dbReference type="EMBL" id="BKCJ011888049">
    <property type="protein sequence ID" value="GFD61192.1"/>
    <property type="molecule type" value="Genomic_DNA"/>
</dbReference>
<comment type="caution">
    <text evidence="1">The sequence shown here is derived from an EMBL/GenBank/DDBJ whole genome shotgun (WGS) entry which is preliminary data.</text>
</comment>
<accession>A0A699XME2</accession>
<gene>
    <name evidence="1" type="ORF">Tci_933161</name>
</gene>